<evidence type="ECO:0000256" key="8">
    <source>
        <dbReference type="ARBA" id="ARBA00023125"/>
    </source>
</evidence>
<evidence type="ECO:0000256" key="6">
    <source>
        <dbReference type="ARBA" id="ARBA00022806"/>
    </source>
</evidence>
<dbReference type="PANTHER" id="PTHR30153">
    <property type="entry name" value="REPLICATIVE DNA HELICASE DNAB"/>
    <property type="match status" value="1"/>
</dbReference>
<feature type="domain" description="SF4 helicase" evidence="13">
    <location>
        <begin position="180"/>
        <end position="448"/>
    </location>
</feature>
<proteinExistence type="inferred from homology"/>
<dbReference type="HOGENOM" id="CLU_005373_0_0_9"/>
<dbReference type="Pfam" id="PF03796">
    <property type="entry name" value="DnaB_C"/>
    <property type="match status" value="1"/>
</dbReference>
<dbReference type="GO" id="GO:0042802">
    <property type="term" value="F:identical protein binding"/>
    <property type="evidence" value="ECO:0007669"/>
    <property type="project" value="UniProtKB-ARBA"/>
</dbReference>
<keyword evidence="2 12" id="KW-0639">Primosome</keyword>
<dbReference type="CDD" id="cd00984">
    <property type="entry name" value="DnaB_C"/>
    <property type="match status" value="1"/>
</dbReference>
<dbReference type="PROSITE" id="PS51199">
    <property type="entry name" value="SF4_HELICASE"/>
    <property type="match status" value="1"/>
</dbReference>
<dbReference type="Gene3D" id="3.40.50.300">
    <property type="entry name" value="P-loop containing nucleotide triphosphate hydrolases"/>
    <property type="match status" value="1"/>
</dbReference>
<evidence type="ECO:0000256" key="5">
    <source>
        <dbReference type="ARBA" id="ARBA00022801"/>
    </source>
</evidence>
<evidence type="ECO:0000313" key="14">
    <source>
        <dbReference type="EMBL" id="ADL36486.1"/>
    </source>
</evidence>
<keyword evidence="15" id="KW-1185">Reference proteome</keyword>
<keyword evidence="4 12" id="KW-0547">Nucleotide-binding</keyword>
<dbReference type="AlphaFoldDB" id="E0S504"/>
<dbReference type="GO" id="GO:0043139">
    <property type="term" value="F:5'-3' DNA helicase activity"/>
    <property type="evidence" value="ECO:0007669"/>
    <property type="project" value="UniProtKB-EC"/>
</dbReference>
<dbReference type="Pfam" id="PF00772">
    <property type="entry name" value="DnaB"/>
    <property type="match status" value="1"/>
</dbReference>
<keyword evidence="7 12" id="KW-0067">ATP-binding</keyword>
<evidence type="ECO:0000256" key="1">
    <source>
        <dbReference type="ARBA" id="ARBA00008428"/>
    </source>
</evidence>
<accession>E0S504</accession>
<dbReference type="GO" id="GO:1990077">
    <property type="term" value="C:primosome complex"/>
    <property type="evidence" value="ECO:0007669"/>
    <property type="project" value="UniProtKB-UniRule"/>
</dbReference>
<evidence type="ECO:0000256" key="2">
    <source>
        <dbReference type="ARBA" id="ARBA00022515"/>
    </source>
</evidence>
<name>E0S504_BUTPB</name>
<dbReference type="PANTHER" id="PTHR30153:SF2">
    <property type="entry name" value="REPLICATIVE DNA HELICASE"/>
    <property type="match status" value="1"/>
</dbReference>
<dbReference type="GO" id="GO:0005524">
    <property type="term" value="F:ATP binding"/>
    <property type="evidence" value="ECO:0007669"/>
    <property type="project" value="UniProtKB-UniRule"/>
</dbReference>
<dbReference type="Gene3D" id="1.10.860.10">
    <property type="entry name" value="DNAb Helicase, Chain A"/>
    <property type="match status" value="1"/>
</dbReference>
<dbReference type="SUPFAM" id="SSF48024">
    <property type="entry name" value="N-terminal domain of DnaB helicase"/>
    <property type="match status" value="1"/>
</dbReference>
<dbReference type="eggNOG" id="COG0305">
    <property type="taxonomic scope" value="Bacteria"/>
</dbReference>
<dbReference type="RefSeq" id="WP_013283134.1">
    <property type="nucleotide sequence ID" value="NC_014390.1"/>
</dbReference>
<evidence type="ECO:0000256" key="11">
    <source>
        <dbReference type="NCBIfam" id="TIGR00665"/>
    </source>
</evidence>
<evidence type="ECO:0000313" key="15">
    <source>
        <dbReference type="Proteomes" id="UP000001299"/>
    </source>
</evidence>
<dbReference type="NCBIfam" id="TIGR00665">
    <property type="entry name" value="DnaB"/>
    <property type="match status" value="1"/>
</dbReference>
<comment type="similarity">
    <text evidence="1 12">Belongs to the helicase family. DnaB subfamily.</text>
</comment>
<keyword evidence="6 12" id="KW-0347">Helicase</keyword>
<dbReference type="SUPFAM" id="SSF52540">
    <property type="entry name" value="P-loop containing nucleoside triphosphate hydrolases"/>
    <property type="match status" value="1"/>
</dbReference>
<keyword evidence="3 12" id="KW-0235">DNA replication</keyword>
<keyword evidence="5 12" id="KW-0378">Hydrolase</keyword>
<geneLocation type="plasmid" evidence="14 15">
    <name>pCY186</name>
</geneLocation>
<evidence type="ECO:0000256" key="12">
    <source>
        <dbReference type="RuleBase" id="RU362085"/>
    </source>
</evidence>
<sequence length="449" mass="49932">MNDENILRRIPPNNQDAEQSVIGAMIMDRAAIKTAAEILIEDDFYYRQLGIMFSTIVELEKEENAVDPVTLQNRLREKNVSLEVCSDEFIVRLVERVPTSANVKYYANIVKNKSTLRKLIKACNDAENACYTEADDVEGVLSDAEKNVLAVTQKRSAGIITPIDQIVMNSLNIMEQASKMKGHITGIATGFTDLDYSTSGFHSADLVLIAARPSMGKTAFALNIAEYMALHDNKCVAIFSLEMPKEQLVNRLIAMDSRVDSTRIKSGDLTDSDWNSVIDSAGIIAKSKFIIDDSSGITIQDIQAKCRKFKSEAGLDIVFIDYLQLVGSKQGKNSSASRQEIVAEISKALKSLARELEIPIIALSQLNREAEKRADHLPILSDLRESGSIEQDADMVMFIHREDFYNKDTEKKGVAQIIIAKQRNGPIGTVELAWLPEYTKFANLATDRK</sequence>
<dbReference type="InterPro" id="IPR007692">
    <property type="entry name" value="DNA_helicase_DnaB"/>
</dbReference>
<comment type="function">
    <text evidence="12">The main replicative DNA helicase, it participates in initiation and elongation during chromosome replication. Travels ahead of the DNA replisome, separating dsDNA into templates for DNA synthesis. A processive ATP-dependent 5'-3' DNA helicase it has DNA-dependent ATPase activity.</text>
</comment>
<dbReference type="GO" id="GO:0016887">
    <property type="term" value="F:ATP hydrolysis activity"/>
    <property type="evidence" value="ECO:0007669"/>
    <property type="project" value="RHEA"/>
</dbReference>
<reference evidence="14 15" key="1">
    <citation type="journal article" date="2010" name="PLoS ONE">
        <title>The glycobiome of the rumen bacterium Butyrivibrio proteoclasticus B316(T) highlights adaptation to a polysaccharide-rich environment.</title>
        <authorList>
            <person name="Kelly W.J."/>
            <person name="Leahy S.C."/>
            <person name="Altermann E."/>
            <person name="Yeoman C.J."/>
            <person name="Dunne J.C."/>
            <person name="Kong Z."/>
            <person name="Pacheco D.M."/>
            <person name="Li D."/>
            <person name="Noel S.J."/>
            <person name="Moon C.D."/>
            <person name="Cookson A.L."/>
            <person name="Attwood G.T."/>
        </authorList>
    </citation>
    <scope>NUCLEOTIDE SEQUENCE [LARGE SCALE GENOMIC DNA]</scope>
    <source>
        <strain evidence="15">ATCC 51982 / DSM 14932 / B316</strain>
        <plasmid evidence="15">Plasmid pCY186</plasmid>
    </source>
</reference>
<evidence type="ECO:0000256" key="3">
    <source>
        <dbReference type="ARBA" id="ARBA00022705"/>
    </source>
</evidence>
<dbReference type="InterPro" id="IPR036185">
    <property type="entry name" value="DNA_heli_DnaB-like_N_sf"/>
</dbReference>
<evidence type="ECO:0000259" key="13">
    <source>
        <dbReference type="PROSITE" id="PS51199"/>
    </source>
</evidence>
<evidence type="ECO:0000256" key="10">
    <source>
        <dbReference type="ARBA" id="ARBA00048954"/>
    </source>
</evidence>
<dbReference type="NCBIfam" id="NF004384">
    <property type="entry name" value="PRK05748.1"/>
    <property type="match status" value="1"/>
</dbReference>
<comment type="catalytic activity">
    <reaction evidence="10 12">
        <text>ATP + H2O = ADP + phosphate + H(+)</text>
        <dbReference type="Rhea" id="RHEA:13065"/>
        <dbReference type="ChEBI" id="CHEBI:15377"/>
        <dbReference type="ChEBI" id="CHEBI:15378"/>
        <dbReference type="ChEBI" id="CHEBI:30616"/>
        <dbReference type="ChEBI" id="CHEBI:43474"/>
        <dbReference type="ChEBI" id="CHEBI:456216"/>
        <dbReference type="EC" id="5.6.2.3"/>
    </reaction>
</comment>
<organism evidence="14 15">
    <name type="scientific">Butyrivibrio proteoclasticus (strain ATCC 51982 / DSM 14932 / B316)</name>
    <name type="common">Clostridium proteoclasticum</name>
    <dbReference type="NCBI Taxonomy" id="515622"/>
    <lineage>
        <taxon>Bacteria</taxon>
        <taxon>Bacillati</taxon>
        <taxon>Bacillota</taxon>
        <taxon>Clostridia</taxon>
        <taxon>Lachnospirales</taxon>
        <taxon>Lachnospiraceae</taxon>
        <taxon>Butyrivibrio</taxon>
    </lineage>
</organism>
<dbReference type="EMBL" id="CP001813">
    <property type="protein sequence ID" value="ADL36486.1"/>
    <property type="molecule type" value="Genomic_DNA"/>
</dbReference>
<evidence type="ECO:0000256" key="4">
    <source>
        <dbReference type="ARBA" id="ARBA00022741"/>
    </source>
</evidence>
<keyword evidence="14" id="KW-0614">Plasmid</keyword>
<dbReference type="FunFam" id="3.40.50.300:FF:000076">
    <property type="entry name" value="Replicative DNA helicase"/>
    <property type="match status" value="1"/>
</dbReference>
<keyword evidence="8 12" id="KW-0238">DNA-binding</keyword>
<protein>
    <recommendedName>
        <fullName evidence="11 12">Replicative DNA helicase</fullName>
        <ecNumber evidence="11 12">5.6.2.3</ecNumber>
    </recommendedName>
</protein>
<dbReference type="EC" id="5.6.2.3" evidence="11 12"/>
<dbReference type="InterPro" id="IPR027417">
    <property type="entry name" value="P-loop_NTPase"/>
</dbReference>
<dbReference type="Proteomes" id="UP000001299">
    <property type="component" value="Plasmid pCY186"/>
</dbReference>
<dbReference type="InterPro" id="IPR016136">
    <property type="entry name" value="DNA_helicase_N/primase_C"/>
</dbReference>
<dbReference type="GO" id="GO:0006269">
    <property type="term" value="P:DNA replication, synthesis of primer"/>
    <property type="evidence" value="ECO:0007669"/>
    <property type="project" value="UniProtKB-UniRule"/>
</dbReference>
<dbReference type="KEGG" id="bpb:bpr_IV121"/>
<evidence type="ECO:0000256" key="9">
    <source>
        <dbReference type="ARBA" id="ARBA00023235"/>
    </source>
</evidence>
<dbReference type="InterPro" id="IPR007693">
    <property type="entry name" value="DNA_helicase_DnaB-like_N"/>
</dbReference>
<dbReference type="InterPro" id="IPR007694">
    <property type="entry name" value="DNA_helicase_DnaB-like_C"/>
</dbReference>
<gene>
    <name evidence="14" type="primary">dnaB2</name>
    <name evidence="14" type="ordered locus">bpr_IV121</name>
</gene>
<evidence type="ECO:0000256" key="7">
    <source>
        <dbReference type="ARBA" id="ARBA00022840"/>
    </source>
</evidence>
<dbReference type="GO" id="GO:0005829">
    <property type="term" value="C:cytosol"/>
    <property type="evidence" value="ECO:0007669"/>
    <property type="project" value="TreeGrafter"/>
</dbReference>
<keyword evidence="9" id="KW-0413">Isomerase</keyword>
<dbReference type="GO" id="GO:0003677">
    <property type="term" value="F:DNA binding"/>
    <property type="evidence" value="ECO:0007669"/>
    <property type="project" value="UniProtKB-UniRule"/>
</dbReference>